<accession>A0A0D5LT26</accession>
<dbReference type="AlphaFoldDB" id="A0A0D5LT26"/>
<dbReference type="EMBL" id="CP010803">
    <property type="protein sequence ID" value="AJY47125.1"/>
    <property type="molecule type" value="Genomic_DNA"/>
</dbReference>
<dbReference type="HOGENOM" id="CLU_126058_0_0_5"/>
<evidence type="ECO:0000313" key="1">
    <source>
        <dbReference type="EMBL" id="AJY47125.1"/>
    </source>
</evidence>
<organism evidence="1 2">
    <name type="scientific">Martelella endophytica</name>
    <dbReference type="NCBI Taxonomy" id="1486262"/>
    <lineage>
        <taxon>Bacteria</taxon>
        <taxon>Pseudomonadati</taxon>
        <taxon>Pseudomonadota</taxon>
        <taxon>Alphaproteobacteria</taxon>
        <taxon>Hyphomicrobiales</taxon>
        <taxon>Aurantimonadaceae</taxon>
        <taxon>Martelella</taxon>
    </lineage>
</organism>
<keyword evidence="2" id="KW-1185">Reference proteome</keyword>
<protein>
    <recommendedName>
        <fullName evidence="3">Formylmethanofuran dehydrogenase subunit E domain-containing protein</fullName>
    </recommendedName>
</protein>
<evidence type="ECO:0008006" key="3">
    <source>
        <dbReference type="Google" id="ProtNLM"/>
    </source>
</evidence>
<dbReference type="Proteomes" id="UP000032611">
    <property type="component" value="Chromosome"/>
</dbReference>
<gene>
    <name evidence="1" type="ORF">TM49_17925</name>
</gene>
<evidence type="ECO:0000313" key="2">
    <source>
        <dbReference type="Proteomes" id="UP000032611"/>
    </source>
</evidence>
<name>A0A0D5LT26_MAREN</name>
<dbReference type="KEGG" id="mey:TM49_17925"/>
<dbReference type="OrthoDB" id="1680380at2"/>
<proteinExistence type="predicted"/>
<dbReference type="STRING" id="1486262.TM49_17925"/>
<dbReference type="PATRIC" id="fig|1486262.3.peg.3707"/>
<sequence>MHDTITVCENGRPLTFSFEAIMAYHGGGFPGGVVHGLKAMQAAFPLLDDKLLERREISILTAFTGPGGRDALEMVTRGLTENRLAVFRPLGGKDVITDPPGPYLFRFAYRGKTAEAVIKPGHVLEEFIRLGGKKDKSAEETARHEALKAEMAERLLPLAADEIYTARLID</sequence>
<dbReference type="RefSeq" id="WP_045683259.1">
    <property type="nucleotide sequence ID" value="NZ_CP010803.1"/>
</dbReference>
<reference evidence="1 2" key="1">
    <citation type="journal article" date="2015" name="Genome Announc.">
        <title>Complete genome sequence of Martelella endophytica YC6887, which has antifungal activity associated with a halophyte.</title>
        <authorList>
            <person name="Khan A."/>
            <person name="Khan H."/>
            <person name="Chung E.J."/>
            <person name="Hossain M.T."/>
            <person name="Chung Y.R."/>
        </authorList>
    </citation>
    <scope>NUCLEOTIDE SEQUENCE [LARGE SCALE GENOMIC DNA]</scope>
    <source>
        <strain evidence="1">YC6887</strain>
    </source>
</reference>